<feature type="transmembrane region" description="Helical" evidence="1">
    <location>
        <begin position="208"/>
        <end position="227"/>
    </location>
</feature>
<keyword evidence="4" id="KW-1185">Reference proteome</keyword>
<evidence type="ECO:0000259" key="2">
    <source>
        <dbReference type="Pfam" id="PF00892"/>
    </source>
</evidence>
<dbReference type="OrthoDB" id="9807937at2"/>
<feature type="domain" description="EamA" evidence="2">
    <location>
        <begin position="153"/>
        <end position="276"/>
    </location>
</feature>
<dbReference type="Pfam" id="PF00892">
    <property type="entry name" value="EamA"/>
    <property type="match status" value="2"/>
</dbReference>
<reference evidence="3 4" key="1">
    <citation type="submission" date="2017-03" db="EMBL/GenBank/DDBJ databases">
        <authorList>
            <person name="Afonso C.L."/>
            <person name="Miller P.J."/>
            <person name="Scott M.A."/>
            <person name="Spackman E."/>
            <person name="Goraichik I."/>
            <person name="Dimitrov K.M."/>
            <person name="Suarez D.L."/>
            <person name="Swayne D.E."/>
        </authorList>
    </citation>
    <scope>NUCLEOTIDE SEQUENCE [LARGE SCALE GENOMIC DNA]</scope>
    <source>
        <strain evidence="3 4">CECT 8620</strain>
    </source>
</reference>
<keyword evidence="1" id="KW-1133">Transmembrane helix</keyword>
<feature type="transmembrane region" description="Helical" evidence="1">
    <location>
        <begin position="182"/>
        <end position="202"/>
    </location>
</feature>
<feature type="transmembrane region" description="Helical" evidence="1">
    <location>
        <begin position="127"/>
        <end position="146"/>
    </location>
</feature>
<dbReference type="PANTHER" id="PTHR22911:SF103">
    <property type="entry name" value="BLR2811 PROTEIN"/>
    <property type="match status" value="1"/>
</dbReference>
<evidence type="ECO:0000313" key="3">
    <source>
        <dbReference type="EMBL" id="SLN16848.1"/>
    </source>
</evidence>
<feature type="transmembrane region" description="Helical" evidence="1">
    <location>
        <begin position="37"/>
        <end position="55"/>
    </location>
</feature>
<dbReference type="SUPFAM" id="SSF103481">
    <property type="entry name" value="Multidrug resistance efflux transporter EmrE"/>
    <property type="match status" value="2"/>
</dbReference>
<dbReference type="AlphaFoldDB" id="A0A1Y5RKL4"/>
<dbReference type="GO" id="GO:0016020">
    <property type="term" value="C:membrane"/>
    <property type="evidence" value="ECO:0007669"/>
    <property type="project" value="InterPro"/>
</dbReference>
<gene>
    <name evidence="3" type="ORF">AQS8620_00344</name>
</gene>
<feature type="transmembrane region" description="Helical" evidence="1">
    <location>
        <begin position="152"/>
        <end position="170"/>
    </location>
</feature>
<organism evidence="3 4">
    <name type="scientific">Aquimixticola soesokkakensis</name>
    <dbReference type="NCBI Taxonomy" id="1519096"/>
    <lineage>
        <taxon>Bacteria</taxon>
        <taxon>Pseudomonadati</taxon>
        <taxon>Pseudomonadota</taxon>
        <taxon>Alphaproteobacteria</taxon>
        <taxon>Rhodobacterales</taxon>
        <taxon>Paracoccaceae</taxon>
        <taxon>Aquimixticola</taxon>
    </lineage>
</organism>
<dbReference type="PANTHER" id="PTHR22911">
    <property type="entry name" value="ACYL-MALONYL CONDENSING ENZYME-RELATED"/>
    <property type="match status" value="1"/>
</dbReference>
<dbReference type="Proteomes" id="UP000193862">
    <property type="component" value="Unassembled WGS sequence"/>
</dbReference>
<feature type="transmembrane region" description="Helical" evidence="1">
    <location>
        <begin position="75"/>
        <end position="95"/>
    </location>
</feature>
<feature type="transmembrane region" description="Helical" evidence="1">
    <location>
        <begin position="239"/>
        <end position="259"/>
    </location>
</feature>
<dbReference type="InterPro" id="IPR037185">
    <property type="entry name" value="EmrE-like"/>
</dbReference>
<keyword evidence="1" id="KW-0812">Transmembrane</keyword>
<dbReference type="RefSeq" id="WP_085835082.1">
    <property type="nucleotide sequence ID" value="NZ_FWFS01000001.1"/>
</dbReference>
<evidence type="ECO:0000313" key="4">
    <source>
        <dbReference type="Proteomes" id="UP000193862"/>
    </source>
</evidence>
<accession>A0A1Y5RKL4</accession>
<feature type="transmembrane region" description="Helical" evidence="1">
    <location>
        <begin position="101"/>
        <end position="120"/>
    </location>
</feature>
<dbReference type="EMBL" id="FWFS01000001">
    <property type="protein sequence ID" value="SLN16848.1"/>
    <property type="molecule type" value="Genomic_DNA"/>
</dbReference>
<feature type="domain" description="EamA" evidence="2">
    <location>
        <begin position="8"/>
        <end position="142"/>
    </location>
</feature>
<proteinExistence type="predicted"/>
<sequence>MTEQNTKLGIWLMIAVTFIFAAQDGISRHLAEAYNVQMIIMIRYWFFCAFAFAIAHRAPGGIKRALHTTQPVLQFARGTLLALEVVVMIIAFVKLGLVESHAIFAIYPLIVMALSGPVLGEKIGWRRWLSVGVGFIGVLVILKPQGGVFSTAAFYPLVSAAMFAVYGVLIRYVSLKDDAPTTFLWTGISGVVVMTLVGMWYWEPMASVDWLWMIGLCFTAVLGHYLMTKAYAIAEASAIQPFAYFQLVFGAMFGVAIFGDVIRPNVAIGAVIVVSAGVFALLRARINANRQARANKAAQAQAAQAAAAPVSRL</sequence>
<protein>
    <submittedName>
        <fullName evidence="3">EamA-like transporter family protein</fullName>
    </submittedName>
</protein>
<feature type="transmembrane region" description="Helical" evidence="1">
    <location>
        <begin position="265"/>
        <end position="284"/>
    </location>
</feature>
<dbReference type="InterPro" id="IPR000620">
    <property type="entry name" value="EamA_dom"/>
</dbReference>
<name>A0A1Y5RKL4_9RHOB</name>
<evidence type="ECO:0000256" key="1">
    <source>
        <dbReference type="SAM" id="Phobius"/>
    </source>
</evidence>
<keyword evidence="1" id="KW-0472">Membrane</keyword>